<organism evidence="2">
    <name type="scientific">freshwater metagenome</name>
    <dbReference type="NCBI Taxonomy" id="449393"/>
    <lineage>
        <taxon>unclassified sequences</taxon>
        <taxon>metagenomes</taxon>
        <taxon>ecological metagenomes</taxon>
    </lineage>
</organism>
<evidence type="ECO:0000256" key="1">
    <source>
        <dbReference type="SAM" id="Phobius"/>
    </source>
</evidence>
<reference evidence="2" key="1">
    <citation type="submission" date="2020-05" db="EMBL/GenBank/DDBJ databases">
        <authorList>
            <person name="Chiriac C."/>
            <person name="Salcher M."/>
            <person name="Ghai R."/>
            <person name="Kavagutti S V."/>
        </authorList>
    </citation>
    <scope>NUCLEOTIDE SEQUENCE</scope>
</reference>
<name>A0A6J7QL22_9ZZZZ</name>
<feature type="transmembrane region" description="Helical" evidence="1">
    <location>
        <begin position="58"/>
        <end position="84"/>
    </location>
</feature>
<dbReference type="EMBL" id="CAFBPA010000248">
    <property type="protein sequence ID" value="CAB5017219.1"/>
    <property type="molecule type" value="Genomic_DNA"/>
</dbReference>
<gene>
    <name evidence="2" type="ORF">UFOPK4043_01377</name>
</gene>
<keyword evidence="1" id="KW-1133">Transmembrane helix</keyword>
<dbReference type="AlphaFoldDB" id="A0A6J7QL22"/>
<feature type="transmembrane region" description="Helical" evidence="1">
    <location>
        <begin position="25"/>
        <end position="46"/>
    </location>
</feature>
<sequence>MARRSWGQSRLLTTKSWAVIKENRYLLAFPVIGFFASLIPLAIFWIPAGFLWLDDQTAAGIALAILGIFANQIVLSIASGGLVAAADTELSGGDSSIGHGIARSLARLLPLIGWALISTVVNIIVGFIRGNNQNGAVDAIRNIAAAGVLAMWSLITFFVVPFIMLDGQGPIGAVKKSFALFKEKWGVQIFGGVRIGGVVGLVTILPGILLVFLGFFATTVGNDALLAGGIFLIVLGILLFMVGALLLSTMRGIFSVVLFRFAKDGVVQGGFTEQELANAVRTSR</sequence>
<dbReference type="Pfam" id="PF19656">
    <property type="entry name" value="DUF6159"/>
    <property type="match status" value="1"/>
</dbReference>
<feature type="transmembrane region" description="Helical" evidence="1">
    <location>
        <begin position="224"/>
        <end position="247"/>
    </location>
</feature>
<accession>A0A6J7QL22</accession>
<proteinExistence type="predicted"/>
<keyword evidence="1" id="KW-0472">Membrane</keyword>
<protein>
    <submittedName>
        <fullName evidence="2">Unannotated protein</fullName>
    </submittedName>
</protein>
<feature type="transmembrane region" description="Helical" evidence="1">
    <location>
        <begin position="105"/>
        <end position="128"/>
    </location>
</feature>
<feature type="transmembrane region" description="Helical" evidence="1">
    <location>
        <begin position="185"/>
        <end position="218"/>
    </location>
</feature>
<keyword evidence="1" id="KW-0812">Transmembrane</keyword>
<dbReference type="InterPro" id="IPR046157">
    <property type="entry name" value="DUF6159"/>
</dbReference>
<feature type="transmembrane region" description="Helical" evidence="1">
    <location>
        <begin position="140"/>
        <end position="165"/>
    </location>
</feature>
<evidence type="ECO:0000313" key="2">
    <source>
        <dbReference type="EMBL" id="CAB5017219.1"/>
    </source>
</evidence>